<evidence type="ECO:0000313" key="2">
    <source>
        <dbReference type="Proteomes" id="UP000271889"/>
    </source>
</evidence>
<dbReference type="EMBL" id="UYRV01018981">
    <property type="protein sequence ID" value="VDK65422.1"/>
    <property type="molecule type" value="Genomic_DNA"/>
</dbReference>
<name>A0A3P6RPL1_CYLGO</name>
<organism evidence="1 2">
    <name type="scientific">Cylicostephanus goldi</name>
    <name type="common">Nematode worm</name>
    <dbReference type="NCBI Taxonomy" id="71465"/>
    <lineage>
        <taxon>Eukaryota</taxon>
        <taxon>Metazoa</taxon>
        <taxon>Ecdysozoa</taxon>
        <taxon>Nematoda</taxon>
        <taxon>Chromadorea</taxon>
        <taxon>Rhabditida</taxon>
        <taxon>Rhabditina</taxon>
        <taxon>Rhabditomorpha</taxon>
        <taxon>Strongyloidea</taxon>
        <taxon>Strongylidae</taxon>
        <taxon>Cylicostephanus</taxon>
    </lineage>
</organism>
<dbReference type="AlphaFoldDB" id="A0A3P6RPL1"/>
<gene>
    <name evidence="1" type="ORF">CGOC_LOCUS6022</name>
</gene>
<accession>A0A3P6RPL1</accession>
<reference evidence="1 2" key="1">
    <citation type="submission" date="2018-11" db="EMBL/GenBank/DDBJ databases">
        <authorList>
            <consortium name="Pathogen Informatics"/>
        </authorList>
    </citation>
    <scope>NUCLEOTIDE SEQUENCE [LARGE SCALE GENOMIC DNA]</scope>
</reference>
<proteinExistence type="predicted"/>
<sequence>MLVVCIGRMSDLEGIISEKYTFSGYQSEQDPTLYAIGSLAGDHFVRYLVGGSLEVARSIQAFYKDRNNNDA</sequence>
<protein>
    <submittedName>
        <fullName evidence="1">Uncharacterized protein</fullName>
    </submittedName>
</protein>
<evidence type="ECO:0000313" key="1">
    <source>
        <dbReference type="EMBL" id="VDK65422.1"/>
    </source>
</evidence>
<dbReference type="OrthoDB" id="412005at2759"/>
<keyword evidence="2" id="KW-1185">Reference proteome</keyword>
<dbReference type="Proteomes" id="UP000271889">
    <property type="component" value="Unassembled WGS sequence"/>
</dbReference>